<organism evidence="9 10">
    <name type="scientific">Krasilnikovia cinnamomea</name>
    <dbReference type="NCBI Taxonomy" id="349313"/>
    <lineage>
        <taxon>Bacteria</taxon>
        <taxon>Bacillati</taxon>
        <taxon>Actinomycetota</taxon>
        <taxon>Actinomycetes</taxon>
        <taxon>Micromonosporales</taxon>
        <taxon>Micromonosporaceae</taxon>
        <taxon>Krasilnikovia</taxon>
    </lineage>
</organism>
<dbReference type="SUPFAM" id="SSF53041">
    <property type="entry name" value="Resolvase-like"/>
    <property type="match status" value="1"/>
</dbReference>
<keyword evidence="10" id="KW-1185">Reference proteome</keyword>
<dbReference type="GO" id="GO:0015074">
    <property type="term" value="P:DNA integration"/>
    <property type="evidence" value="ECO:0007669"/>
    <property type="project" value="UniProtKB-KW"/>
</dbReference>
<dbReference type="PROSITE" id="PS00398">
    <property type="entry name" value="RECOMBINASES_2"/>
    <property type="match status" value="1"/>
</dbReference>
<dbReference type="CDD" id="cd03768">
    <property type="entry name" value="SR_ResInv"/>
    <property type="match status" value="1"/>
</dbReference>
<accession>A0A4Q7ZEY9</accession>
<evidence type="ECO:0000256" key="4">
    <source>
        <dbReference type="ARBA" id="ARBA00023172"/>
    </source>
</evidence>
<dbReference type="EMBL" id="SHKY01000001">
    <property type="protein sequence ID" value="RZU48841.1"/>
    <property type="molecule type" value="Genomic_DNA"/>
</dbReference>
<sequence>MGHKIGYARVSTADQDPQLQLDALTAEGCLKIYKDVATGTKADRPQWQACLDDLRPGDTLIIWKIDRLGRNLRDLVDIVAVLEERGVGVKSLTNGIVDTTTAHGKLVFGMFALMAEYEAALIKERTLAGLAAARARGRTGGRKPKMTPALINKAQRMYDSKQFTMAEIASSCGVTPMTVYRNIRTSPAPRPTAATTAAPRAAQ</sequence>
<evidence type="ECO:0000313" key="10">
    <source>
        <dbReference type="Proteomes" id="UP000292564"/>
    </source>
</evidence>
<dbReference type="PANTHER" id="PTHR30461">
    <property type="entry name" value="DNA-INVERTASE FROM LAMBDOID PROPHAGE"/>
    <property type="match status" value="1"/>
</dbReference>
<dbReference type="Gene3D" id="1.10.10.60">
    <property type="entry name" value="Homeodomain-like"/>
    <property type="match status" value="1"/>
</dbReference>
<dbReference type="RefSeq" id="WP_130508022.1">
    <property type="nucleotide sequence ID" value="NZ_SHKY01000001.1"/>
</dbReference>
<dbReference type="InterPro" id="IPR036162">
    <property type="entry name" value="Resolvase-like_N_sf"/>
</dbReference>
<feature type="domain" description="Resolvase/invertase-type recombinase catalytic" evidence="8">
    <location>
        <begin position="3"/>
        <end position="137"/>
    </location>
</feature>
<keyword evidence="4" id="KW-0233">DNA recombination</keyword>
<feature type="active site" description="O-(5'-phospho-DNA)-serine intermediate" evidence="5 6">
    <location>
        <position position="11"/>
    </location>
</feature>
<dbReference type="Pfam" id="PF02796">
    <property type="entry name" value="HTH_7"/>
    <property type="match status" value="1"/>
</dbReference>
<keyword evidence="3" id="KW-0238">DNA-binding</keyword>
<dbReference type="InterPro" id="IPR006119">
    <property type="entry name" value="Resolv_N"/>
</dbReference>
<dbReference type="GO" id="GO:0000150">
    <property type="term" value="F:DNA strand exchange activity"/>
    <property type="evidence" value="ECO:0007669"/>
    <property type="project" value="InterPro"/>
</dbReference>
<gene>
    <name evidence="9" type="ORF">EV385_0570</name>
</gene>
<dbReference type="PANTHER" id="PTHR30461:SF2">
    <property type="entry name" value="SERINE RECOMBINASE PINE-RELATED"/>
    <property type="match status" value="1"/>
</dbReference>
<evidence type="ECO:0000259" key="8">
    <source>
        <dbReference type="PROSITE" id="PS51736"/>
    </source>
</evidence>
<evidence type="ECO:0000256" key="6">
    <source>
        <dbReference type="PROSITE-ProRule" id="PRU10137"/>
    </source>
</evidence>
<reference evidence="9 10" key="1">
    <citation type="submission" date="2019-02" db="EMBL/GenBank/DDBJ databases">
        <title>Sequencing the genomes of 1000 actinobacteria strains.</title>
        <authorList>
            <person name="Klenk H.-P."/>
        </authorList>
    </citation>
    <scope>NUCLEOTIDE SEQUENCE [LARGE SCALE GENOMIC DNA]</scope>
    <source>
        <strain evidence="9 10">DSM 45162</strain>
    </source>
</reference>
<evidence type="ECO:0000256" key="5">
    <source>
        <dbReference type="PIRSR" id="PIRSR606118-50"/>
    </source>
</evidence>
<dbReference type="GO" id="GO:0003677">
    <property type="term" value="F:DNA binding"/>
    <property type="evidence" value="ECO:0007669"/>
    <property type="project" value="UniProtKB-KW"/>
</dbReference>
<dbReference type="SUPFAM" id="SSF46689">
    <property type="entry name" value="Homeodomain-like"/>
    <property type="match status" value="1"/>
</dbReference>
<evidence type="ECO:0000256" key="2">
    <source>
        <dbReference type="ARBA" id="ARBA00022908"/>
    </source>
</evidence>
<dbReference type="OrthoDB" id="3405463at2"/>
<dbReference type="InterPro" id="IPR006120">
    <property type="entry name" value="Resolvase_HTH_dom"/>
</dbReference>
<dbReference type="PROSITE" id="PS00397">
    <property type="entry name" value="RECOMBINASES_1"/>
    <property type="match status" value="1"/>
</dbReference>
<keyword evidence="2" id="KW-0229">DNA integration</keyword>
<evidence type="ECO:0000313" key="9">
    <source>
        <dbReference type="EMBL" id="RZU48841.1"/>
    </source>
</evidence>
<feature type="region of interest" description="Disordered" evidence="7">
    <location>
        <begin position="184"/>
        <end position="203"/>
    </location>
</feature>
<dbReference type="InterPro" id="IPR050639">
    <property type="entry name" value="SSR_resolvase"/>
</dbReference>
<dbReference type="Gene3D" id="3.40.50.1390">
    <property type="entry name" value="Resolvase, N-terminal catalytic domain"/>
    <property type="match status" value="1"/>
</dbReference>
<dbReference type="AlphaFoldDB" id="A0A4Q7ZEY9"/>
<dbReference type="InterPro" id="IPR006118">
    <property type="entry name" value="Recombinase_CS"/>
</dbReference>
<protein>
    <submittedName>
        <fullName evidence="9">DNA invertase Pin-like site-specific DNA recombinase</fullName>
    </submittedName>
</protein>
<dbReference type="PROSITE" id="PS51736">
    <property type="entry name" value="RECOMBINASES_3"/>
    <property type="match status" value="1"/>
</dbReference>
<dbReference type="Proteomes" id="UP000292564">
    <property type="component" value="Unassembled WGS sequence"/>
</dbReference>
<comment type="similarity">
    <text evidence="1">Belongs to the site-specific recombinase resolvase family.</text>
</comment>
<evidence type="ECO:0000256" key="1">
    <source>
        <dbReference type="ARBA" id="ARBA00009913"/>
    </source>
</evidence>
<name>A0A4Q7ZEY9_9ACTN</name>
<proteinExistence type="inferred from homology"/>
<dbReference type="Pfam" id="PF00239">
    <property type="entry name" value="Resolvase"/>
    <property type="match status" value="1"/>
</dbReference>
<comment type="caution">
    <text evidence="9">The sequence shown here is derived from an EMBL/GenBank/DDBJ whole genome shotgun (WGS) entry which is preliminary data.</text>
</comment>
<evidence type="ECO:0000256" key="7">
    <source>
        <dbReference type="SAM" id="MobiDB-lite"/>
    </source>
</evidence>
<dbReference type="InterPro" id="IPR009057">
    <property type="entry name" value="Homeodomain-like_sf"/>
</dbReference>
<evidence type="ECO:0000256" key="3">
    <source>
        <dbReference type="ARBA" id="ARBA00023125"/>
    </source>
</evidence>
<dbReference type="SMART" id="SM00857">
    <property type="entry name" value="Resolvase"/>
    <property type="match status" value="1"/>
</dbReference>
<dbReference type="FunFam" id="3.40.50.1390:FF:000001">
    <property type="entry name" value="DNA recombinase"/>
    <property type="match status" value="1"/>
</dbReference>